<sequence>MCREILQFIAYKYFFFCENLTHTKAKKAGFGWVMMRSLDSGFGRREDFRIAGKWRRTGEKWGASRRLSD</sequence>
<protein>
    <submittedName>
        <fullName evidence="1">Uncharacterized protein</fullName>
    </submittedName>
</protein>
<accession>A0A7G9YGT3</accession>
<name>A0A7G9YGT3_9EURY</name>
<evidence type="ECO:0000313" key="1">
    <source>
        <dbReference type="EMBL" id="QNO47217.1"/>
    </source>
</evidence>
<dbReference type="EMBL" id="MT631256">
    <property type="protein sequence ID" value="QNO47313.1"/>
    <property type="molecule type" value="Genomic_DNA"/>
</dbReference>
<proteinExistence type="predicted"/>
<evidence type="ECO:0000313" key="2">
    <source>
        <dbReference type="EMBL" id="QNO47313.1"/>
    </source>
</evidence>
<organism evidence="1">
    <name type="scientific">Candidatus Methanogaster sp. ANME-2c ERB4</name>
    <dbReference type="NCBI Taxonomy" id="2759911"/>
    <lineage>
        <taxon>Archaea</taxon>
        <taxon>Methanobacteriati</taxon>
        <taxon>Methanobacteriota</taxon>
        <taxon>Stenosarchaea group</taxon>
        <taxon>Methanomicrobia</taxon>
        <taxon>Methanosarcinales</taxon>
        <taxon>ANME-2 cluster</taxon>
        <taxon>Candidatus Methanogasteraceae</taxon>
        <taxon>Candidatus Methanogaster</taxon>
    </lineage>
</organism>
<gene>
    <name evidence="1" type="ORF">ADAEDOLL_00023</name>
    <name evidence="2" type="ORF">JBNABBKG_00006</name>
</gene>
<dbReference type="AlphaFoldDB" id="A0A7G9YGT3"/>
<dbReference type="EMBL" id="MT631244">
    <property type="protein sequence ID" value="QNO47217.1"/>
    <property type="molecule type" value="Genomic_DNA"/>
</dbReference>
<reference evidence="1" key="1">
    <citation type="submission" date="2020-06" db="EMBL/GenBank/DDBJ databases">
        <title>Unique genomic features of the anaerobic methanotrophic archaea.</title>
        <authorList>
            <person name="Chadwick G.L."/>
            <person name="Skennerton C.T."/>
            <person name="Laso-Perez R."/>
            <person name="Leu A.O."/>
            <person name="Speth D.R."/>
            <person name="Yu H."/>
            <person name="Morgan-Lang C."/>
            <person name="Hatzenpichler R."/>
            <person name="Goudeau D."/>
            <person name="Malmstrom R."/>
            <person name="Brazelton W.J."/>
            <person name="Woyke T."/>
            <person name="Hallam S.J."/>
            <person name="Tyson G.W."/>
            <person name="Wegener G."/>
            <person name="Boetius A."/>
            <person name="Orphan V."/>
        </authorList>
    </citation>
    <scope>NUCLEOTIDE SEQUENCE</scope>
</reference>